<sequence>MLNTETDTTCYAVFADISNYAMLQESTLELLMQIDDPVGFYGEPLAHIWKSMRVTWFYNPEEKVRPKPDIAALGSTAFAASAETCEKLRPYIGDYVEFLPLDLEGEQWYVIHVLAREDIFNDRLSERKIRDDGTPSRIWKKVVLNTDRIADGVLFRIKGLTLGIFSTDRPDSFKSVVKRLGLTGMTYQVSGR</sequence>
<organism evidence="1 2">
    <name type="scientific">Rheinheimera pacifica</name>
    <dbReference type="NCBI Taxonomy" id="173990"/>
    <lineage>
        <taxon>Bacteria</taxon>
        <taxon>Pseudomonadati</taxon>
        <taxon>Pseudomonadota</taxon>
        <taxon>Gammaproteobacteria</taxon>
        <taxon>Chromatiales</taxon>
        <taxon>Chromatiaceae</taxon>
        <taxon>Rheinheimera</taxon>
    </lineage>
</organism>
<dbReference type="Proteomes" id="UP000199371">
    <property type="component" value="Unassembled WGS sequence"/>
</dbReference>
<dbReference type="STRING" id="173990.SAMN05660691_04175"/>
<dbReference type="EMBL" id="FNXF01000037">
    <property type="protein sequence ID" value="SEI14170.1"/>
    <property type="molecule type" value="Genomic_DNA"/>
</dbReference>
<accession>A0A1H6NFX8</accession>
<proteinExistence type="predicted"/>
<dbReference type="RefSeq" id="WP_092797189.1">
    <property type="nucleotide sequence ID" value="NZ_FNXF01000037.1"/>
</dbReference>
<dbReference type="AlphaFoldDB" id="A0A1H6NFX8"/>
<protein>
    <submittedName>
        <fullName evidence="1">Uncharacterized protein</fullName>
    </submittedName>
</protein>
<reference evidence="2" key="1">
    <citation type="submission" date="2016-10" db="EMBL/GenBank/DDBJ databases">
        <authorList>
            <person name="Varghese N."/>
            <person name="Submissions S."/>
        </authorList>
    </citation>
    <scope>NUCLEOTIDE SEQUENCE [LARGE SCALE GENOMIC DNA]</scope>
    <source>
        <strain evidence="2">DSM 17616</strain>
    </source>
</reference>
<evidence type="ECO:0000313" key="1">
    <source>
        <dbReference type="EMBL" id="SEI14170.1"/>
    </source>
</evidence>
<keyword evidence="2" id="KW-1185">Reference proteome</keyword>
<gene>
    <name evidence="1" type="ORF">SAMN05660691_04175</name>
</gene>
<name>A0A1H6NFX8_9GAMM</name>
<dbReference type="OrthoDB" id="5768602at2"/>
<evidence type="ECO:0000313" key="2">
    <source>
        <dbReference type="Proteomes" id="UP000199371"/>
    </source>
</evidence>